<sequence>MKFCHCLHVVRLCAIGTLAKSNSYFVSPFSIFPHTRALSLSALFSSSPGDPQPRSGKRNPCCHLMSKFGGSIARPHASMSFLTSPKPAKRDPSGKPLTSCRWHLTAVGGVQVAISIAWQRLCRIFKVN</sequence>
<proteinExistence type="predicted"/>
<evidence type="ECO:0000313" key="2">
    <source>
        <dbReference type="EMBL" id="PTB80071.1"/>
    </source>
</evidence>
<dbReference type="Proteomes" id="UP000240760">
    <property type="component" value="Unassembled WGS sequence"/>
</dbReference>
<gene>
    <name evidence="2" type="ORF">M440DRAFT_1110868</name>
</gene>
<keyword evidence="1" id="KW-0732">Signal</keyword>
<dbReference type="EMBL" id="KZ679127">
    <property type="protein sequence ID" value="PTB80071.1"/>
    <property type="molecule type" value="Genomic_DNA"/>
</dbReference>
<feature type="chain" id="PRO_5015706457" description="Secreted protein" evidence="1">
    <location>
        <begin position="20"/>
        <end position="128"/>
    </location>
</feature>
<evidence type="ECO:0008006" key="4">
    <source>
        <dbReference type="Google" id="ProtNLM"/>
    </source>
</evidence>
<organism evidence="2 3">
    <name type="scientific">Trichoderma longibrachiatum ATCC 18648</name>
    <dbReference type="NCBI Taxonomy" id="983965"/>
    <lineage>
        <taxon>Eukaryota</taxon>
        <taxon>Fungi</taxon>
        <taxon>Dikarya</taxon>
        <taxon>Ascomycota</taxon>
        <taxon>Pezizomycotina</taxon>
        <taxon>Sordariomycetes</taxon>
        <taxon>Hypocreomycetidae</taxon>
        <taxon>Hypocreales</taxon>
        <taxon>Hypocreaceae</taxon>
        <taxon>Trichoderma</taxon>
    </lineage>
</organism>
<dbReference type="AlphaFoldDB" id="A0A2T4CET1"/>
<name>A0A2T4CET1_TRILO</name>
<reference evidence="2 3" key="1">
    <citation type="submission" date="2016-07" db="EMBL/GenBank/DDBJ databases">
        <title>Multiple horizontal gene transfer events from other fungi enriched the ability of initially mycotrophic Trichoderma (Ascomycota) to feed on dead plant biomass.</title>
        <authorList>
            <consortium name="DOE Joint Genome Institute"/>
            <person name="Aerts A."/>
            <person name="Atanasova L."/>
            <person name="Chenthamara K."/>
            <person name="Zhang J."/>
            <person name="Grujic M."/>
            <person name="Henrissat B."/>
            <person name="Kuo A."/>
            <person name="Salamov A."/>
            <person name="Lipzen A."/>
            <person name="Labutti K."/>
            <person name="Barry K."/>
            <person name="Miao Y."/>
            <person name="Rahimi M.J."/>
            <person name="Shen Q."/>
            <person name="Grigoriev I.V."/>
            <person name="Kubicek C.P."/>
            <person name="Druzhinina I.S."/>
        </authorList>
    </citation>
    <scope>NUCLEOTIDE SEQUENCE [LARGE SCALE GENOMIC DNA]</scope>
    <source>
        <strain evidence="2 3">ATCC 18648</strain>
    </source>
</reference>
<keyword evidence="3" id="KW-1185">Reference proteome</keyword>
<accession>A0A2T4CET1</accession>
<evidence type="ECO:0000256" key="1">
    <source>
        <dbReference type="SAM" id="SignalP"/>
    </source>
</evidence>
<feature type="signal peptide" evidence="1">
    <location>
        <begin position="1"/>
        <end position="19"/>
    </location>
</feature>
<evidence type="ECO:0000313" key="3">
    <source>
        <dbReference type="Proteomes" id="UP000240760"/>
    </source>
</evidence>
<protein>
    <recommendedName>
        <fullName evidence="4">Secreted protein</fullName>
    </recommendedName>
</protein>